<feature type="non-terminal residue" evidence="2">
    <location>
        <position position="168"/>
    </location>
</feature>
<proteinExistence type="predicted"/>
<protein>
    <submittedName>
        <fullName evidence="2">Uncharacterized protein</fullName>
    </submittedName>
</protein>
<evidence type="ECO:0000313" key="2">
    <source>
        <dbReference type="EMBL" id="KIM55658.1"/>
    </source>
</evidence>
<dbReference type="InParanoid" id="A0A0C2Z1H1"/>
<reference evidence="2 3" key="1">
    <citation type="submission" date="2014-04" db="EMBL/GenBank/DDBJ databases">
        <authorList>
            <consortium name="DOE Joint Genome Institute"/>
            <person name="Kuo A."/>
            <person name="Kohler A."/>
            <person name="Nagy L.G."/>
            <person name="Floudas D."/>
            <person name="Copeland A."/>
            <person name="Barry K.W."/>
            <person name="Cichocki N."/>
            <person name="Veneault-Fourrey C."/>
            <person name="LaButti K."/>
            <person name="Lindquist E.A."/>
            <person name="Lipzen A."/>
            <person name="Lundell T."/>
            <person name="Morin E."/>
            <person name="Murat C."/>
            <person name="Sun H."/>
            <person name="Tunlid A."/>
            <person name="Henrissat B."/>
            <person name="Grigoriev I.V."/>
            <person name="Hibbett D.S."/>
            <person name="Martin F."/>
            <person name="Nordberg H.P."/>
            <person name="Cantor M.N."/>
            <person name="Hua S.X."/>
        </authorList>
    </citation>
    <scope>NUCLEOTIDE SEQUENCE [LARGE SCALE GENOMIC DNA]</scope>
    <source>
        <strain evidence="2 3">Foug A</strain>
    </source>
</reference>
<dbReference type="HOGENOM" id="CLU_120109_0_0_1"/>
<dbReference type="Proteomes" id="UP000053989">
    <property type="component" value="Unassembled WGS sequence"/>
</dbReference>
<dbReference type="OrthoDB" id="2800503at2759"/>
<gene>
    <name evidence="2" type="ORF">SCLCIDRAFT_1149497</name>
</gene>
<sequence>MDVDEAPPPKTTPNAPPPSMDRTMANTAIKERQILLDIEPGHGIFNDDTPRGEMVCKLQKVMTNMQGPEGPSLQVKALTHIRNRGFLVELDTTEAAAWVRDPIRKLILTESLGGNIQLKDRTYNLLVPFVPIMTKIKDTATLRSIKQTNKIPANSIVQMKWIKDPHRR</sequence>
<evidence type="ECO:0000256" key="1">
    <source>
        <dbReference type="SAM" id="MobiDB-lite"/>
    </source>
</evidence>
<name>A0A0C2Z1H1_9AGAM</name>
<reference evidence="3" key="2">
    <citation type="submission" date="2015-01" db="EMBL/GenBank/DDBJ databases">
        <title>Evolutionary Origins and Diversification of the Mycorrhizal Mutualists.</title>
        <authorList>
            <consortium name="DOE Joint Genome Institute"/>
            <consortium name="Mycorrhizal Genomics Consortium"/>
            <person name="Kohler A."/>
            <person name="Kuo A."/>
            <person name="Nagy L.G."/>
            <person name="Floudas D."/>
            <person name="Copeland A."/>
            <person name="Barry K.W."/>
            <person name="Cichocki N."/>
            <person name="Veneault-Fourrey C."/>
            <person name="LaButti K."/>
            <person name="Lindquist E.A."/>
            <person name="Lipzen A."/>
            <person name="Lundell T."/>
            <person name="Morin E."/>
            <person name="Murat C."/>
            <person name="Riley R."/>
            <person name="Ohm R."/>
            <person name="Sun H."/>
            <person name="Tunlid A."/>
            <person name="Henrissat B."/>
            <person name="Grigoriev I.V."/>
            <person name="Hibbett D.S."/>
            <person name="Martin F."/>
        </authorList>
    </citation>
    <scope>NUCLEOTIDE SEQUENCE [LARGE SCALE GENOMIC DNA]</scope>
    <source>
        <strain evidence="3">Foug A</strain>
    </source>
</reference>
<feature type="region of interest" description="Disordered" evidence="1">
    <location>
        <begin position="1"/>
        <end position="21"/>
    </location>
</feature>
<keyword evidence="3" id="KW-1185">Reference proteome</keyword>
<dbReference type="AlphaFoldDB" id="A0A0C2Z1H1"/>
<accession>A0A0C2Z1H1</accession>
<evidence type="ECO:0000313" key="3">
    <source>
        <dbReference type="Proteomes" id="UP000053989"/>
    </source>
</evidence>
<organism evidence="2 3">
    <name type="scientific">Scleroderma citrinum Foug A</name>
    <dbReference type="NCBI Taxonomy" id="1036808"/>
    <lineage>
        <taxon>Eukaryota</taxon>
        <taxon>Fungi</taxon>
        <taxon>Dikarya</taxon>
        <taxon>Basidiomycota</taxon>
        <taxon>Agaricomycotina</taxon>
        <taxon>Agaricomycetes</taxon>
        <taxon>Agaricomycetidae</taxon>
        <taxon>Boletales</taxon>
        <taxon>Sclerodermatineae</taxon>
        <taxon>Sclerodermataceae</taxon>
        <taxon>Scleroderma</taxon>
    </lineage>
</organism>
<dbReference type="EMBL" id="KN822130">
    <property type="protein sequence ID" value="KIM55658.1"/>
    <property type="molecule type" value="Genomic_DNA"/>
</dbReference>
<feature type="compositionally biased region" description="Pro residues" evidence="1">
    <location>
        <begin position="1"/>
        <end position="19"/>
    </location>
</feature>